<organism evidence="1 2">
    <name type="scientific">Dreissena polymorpha</name>
    <name type="common">Zebra mussel</name>
    <name type="synonym">Mytilus polymorpha</name>
    <dbReference type="NCBI Taxonomy" id="45954"/>
    <lineage>
        <taxon>Eukaryota</taxon>
        <taxon>Metazoa</taxon>
        <taxon>Spiralia</taxon>
        <taxon>Lophotrochozoa</taxon>
        <taxon>Mollusca</taxon>
        <taxon>Bivalvia</taxon>
        <taxon>Autobranchia</taxon>
        <taxon>Heteroconchia</taxon>
        <taxon>Euheterodonta</taxon>
        <taxon>Imparidentia</taxon>
        <taxon>Neoheterodontei</taxon>
        <taxon>Myida</taxon>
        <taxon>Dreissenoidea</taxon>
        <taxon>Dreissenidae</taxon>
        <taxon>Dreissena</taxon>
    </lineage>
</organism>
<name>A0A9D4F4P1_DREPO</name>
<comment type="caution">
    <text evidence="1">The sequence shown here is derived from an EMBL/GenBank/DDBJ whole genome shotgun (WGS) entry which is preliminary data.</text>
</comment>
<keyword evidence="2" id="KW-1185">Reference proteome</keyword>
<evidence type="ECO:0000313" key="1">
    <source>
        <dbReference type="EMBL" id="KAH3789347.1"/>
    </source>
</evidence>
<proteinExistence type="predicted"/>
<dbReference type="Proteomes" id="UP000828390">
    <property type="component" value="Unassembled WGS sequence"/>
</dbReference>
<accession>A0A9D4F4P1</accession>
<dbReference type="EMBL" id="JAIWYP010000008">
    <property type="protein sequence ID" value="KAH3789347.1"/>
    <property type="molecule type" value="Genomic_DNA"/>
</dbReference>
<protein>
    <submittedName>
        <fullName evidence="1">Uncharacterized protein</fullName>
    </submittedName>
</protein>
<reference evidence="1" key="1">
    <citation type="journal article" date="2019" name="bioRxiv">
        <title>The Genome of the Zebra Mussel, Dreissena polymorpha: A Resource for Invasive Species Research.</title>
        <authorList>
            <person name="McCartney M.A."/>
            <person name="Auch B."/>
            <person name="Kono T."/>
            <person name="Mallez S."/>
            <person name="Zhang Y."/>
            <person name="Obille A."/>
            <person name="Becker A."/>
            <person name="Abrahante J.E."/>
            <person name="Garbe J."/>
            <person name="Badalamenti J.P."/>
            <person name="Herman A."/>
            <person name="Mangelson H."/>
            <person name="Liachko I."/>
            <person name="Sullivan S."/>
            <person name="Sone E.D."/>
            <person name="Koren S."/>
            <person name="Silverstein K.A.T."/>
            <person name="Beckman K.B."/>
            <person name="Gohl D.M."/>
        </authorList>
    </citation>
    <scope>NUCLEOTIDE SEQUENCE</scope>
    <source>
        <strain evidence="1">Duluth1</strain>
        <tissue evidence="1">Whole animal</tissue>
    </source>
</reference>
<gene>
    <name evidence="1" type="ORF">DPMN_167522</name>
</gene>
<sequence length="53" mass="6215">MLEVQVVKYRGCPPCDKKAKYSFPNRGAFEDYFQRNFEKVITGNDTLMVYDCV</sequence>
<evidence type="ECO:0000313" key="2">
    <source>
        <dbReference type="Proteomes" id="UP000828390"/>
    </source>
</evidence>
<dbReference type="AlphaFoldDB" id="A0A9D4F4P1"/>
<reference evidence="1" key="2">
    <citation type="submission" date="2020-11" db="EMBL/GenBank/DDBJ databases">
        <authorList>
            <person name="McCartney M.A."/>
            <person name="Auch B."/>
            <person name="Kono T."/>
            <person name="Mallez S."/>
            <person name="Becker A."/>
            <person name="Gohl D.M."/>
            <person name="Silverstein K.A.T."/>
            <person name="Koren S."/>
            <person name="Bechman K.B."/>
            <person name="Herman A."/>
            <person name="Abrahante J.E."/>
            <person name="Garbe J."/>
        </authorList>
    </citation>
    <scope>NUCLEOTIDE SEQUENCE</scope>
    <source>
        <strain evidence="1">Duluth1</strain>
        <tissue evidence="1">Whole animal</tissue>
    </source>
</reference>